<comment type="caution">
    <text evidence="3">The sequence shown here is derived from an EMBL/GenBank/DDBJ whole genome shotgun (WGS) entry which is preliminary data.</text>
</comment>
<feature type="domain" description="FAD dependent oxidoreductase" evidence="2">
    <location>
        <begin position="6"/>
        <end position="395"/>
    </location>
</feature>
<dbReference type="PANTHER" id="PTHR13847:SF289">
    <property type="entry name" value="GLYCINE OXIDASE"/>
    <property type="match status" value="1"/>
</dbReference>
<evidence type="ECO:0000256" key="1">
    <source>
        <dbReference type="ARBA" id="ARBA00023002"/>
    </source>
</evidence>
<evidence type="ECO:0000313" key="3">
    <source>
        <dbReference type="EMBL" id="MCK7613227.1"/>
    </source>
</evidence>
<evidence type="ECO:0000259" key="2">
    <source>
        <dbReference type="Pfam" id="PF01266"/>
    </source>
</evidence>
<dbReference type="SUPFAM" id="SSF51905">
    <property type="entry name" value="FAD/NAD(P)-binding domain"/>
    <property type="match status" value="1"/>
</dbReference>
<dbReference type="InterPro" id="IPR036188">
    <property type="entry name" value="FAD/NAD-bd_sf"/>
</dbReference>
<dbReference type="SUPFAM" id="SSF54373">
    <property type="entry name" value="FAD-linked reductases, C-terminal domain"/>
    <property type="match status" value="1"/>
</dbReference>
<proteinExistence type="predicted"/>
<dbReference type="Gene3D" id="3.30.9.10">
    <property type="entry name" value="D-Amino Acid Oxidase, subunit A, domain 2"/>
    <property type="match status" value="1"/>
</dbReference>
<accession>A0ABT0GVZ8</accession>
<dbReference type="EMBL" id="JALNMJ010000008">
    <property type="protein sequence ID" value="MCK7613227.1"/>
    <property type="molecule type" value="Genomic_DNA"/>
</dbReference>
<name>A0ABT0GVZ8_9HYPH</name>
<gene>
    <name evidence="3" type="ORF">M0H32_13715</name>
</gene>
<protein>
    <submittedName>
        <fullName evidence="3">FAD-binding oxidoreductase</fullName>
    </submittedName>
</protein>
<keyword evidence="4" id="KW-1185">Reference proteome</keyword>
<keyword evidence="1" id="KW-0560">Oxidoreductase</keyword>
<sequence length="413" mass="44174">MSKGHVHIIGAGVVGLATAASLVQRGYAVTIVDREGPAAGASQGNAAAIAWTDVAPMASPGLWKQAIKWLADPLGPLSIRPAYALAILPWMLRFLAASSRKRVARSTEALVELNGAALPAWENLWRASGTHNQVRRDGCLELFDTDASLSDARSGWAEQRGYGIEVEELTAARLRELEPDLSERVVGGALVPGWIQVDEPKQLCLTIASWLESQGVHFETGEVAQILPRENGCELLLKDGSRTDVECLVIACGAWSRALAGQLGDRIPLDTERGYNITVPEPGVSVKRMIMLPGHGFVMSPLSTGLRVGGAVEFGGLSLPANWKRVDAMVAKARLFYPGLKTEGGKRWMGFRPSLPDSLPVISPASGHANIFYAFGHAHHGLTQSAVTGELIADMIDGTGPLIDPAPFRADRF</sequence>
<reference evidence="3" key="1">
    <citation type="submission" date="2022-04" db="EMBL/GenBank/DDBJ databases">
        <title>Roseibium sp. CAU 1639 isolated from mud.</title>
        <authorList>
            <person name="Kim W."/>
        </authorList>
    </citation>
    <scope>NUCLEOTIDE SEQUENCE</scope>
    <source>
        <strain evidence="3">CAU 1639</strain>
    </source>
</reference>
<dbReference type="RefSeq" id="WP_248154860.1">
    <property type="nucleotide sequence ID" value="NZ_JALNMJ010000008.1"/>
</dbReference>
<evidence type="ECO:0000313" key="4">
    <source>
        <dbReference type="Proteomes" id="UP001431221"/>
    </source>
</evidence>
<dbReference type="Proteomes" id="UP001431221">
    <property type="component" value="Unassembled WGS sequence"/>
</dbReference>
<dbReference type="InterPro" id="IPR006076">
    <property type="entry name" value="FAD-dep_OxRdtase"/>
</dbReference>
<dbReference type="PANTHER" id="PTHR13847">
    <property type="entry name" value="SARCOSINE DEHYDROGENASE-RELATED"/>
    <property type="match status" value="1"/>
</dbReference>
<dbReference type="Pfam" id="PF01266">
    <property type="entry name" value="DAO"/>
    <property type="match status" value="1"/>
</dbReference>
<organism evidence="3 4">
    <name type="scientific">Roseibium sediminicola</name>
    <dbReference type="NCBI Taxonomy" id="2933272"/>
    <lineage>
        <taxon>Bacteria</taxon>
        <taxon>Pseudomonadati</taxon>
        <taxon>Pseudomonadota</taxon>
        <taxon>Alphaproteobacteria</taxon>
        <taxon>Hyphomicrobiales</taxon>
        <taxon>Stappiaceae</taxon>
        <taxon>Roseibium</taxon>
    </lineage>
</organism>
<dbReference type="Gene3D" id="3.50.50.60">
    <property type="entry name" value="FAD/NAD(P)-binding domain"/>
    <property type="match status" value="2"/>
</dbReference>